<reference evidence="1 2" key="1">
    <citation type="journal article" date="2014" name="Genome Biol. Evol.">
        <title>The genome of the myxosporean Thelohanellus kitauei shows adaptations to nutrient acquisition within its fish host.</title>
        <authorList>
            <person name="Yang Y."/>
            <person name="Xiong J."/>
            <person name="Zhou Z."/>
            <person name="Huo F."/>
            <person name="Miao W."/>
            <person name="Ran C."/>
            <person name="Liu Y."/>
            <person name="Zhang J."/>
            <person name="Feng J."/>
            <person name="Wang M."/>
            <person name="Wang M."/>
            <person name="Wang L."/>
            <person name="Yao B."/>
        </authorList>
    </citation>
    <scope>NUCLEOTIDE SEQUENCE [LARGE SCALE GENOMIC DNA]</scope>
    <source>
        <strain evidence="1">Wuqing</strain>
    </source>
</reference>
<gene>
    <name evidence="1" type="ORF">RF11_00224</name>
</gene>
<protein>
    <submittedName>
        <fullName evidence="1">Uncharacterized protein</fullName>
    </submittedName>
</protein>
<evidence type="ECO:0000313" key="2">
    <source>
        <dbReference type="Proteomes" id="UP000031668"/>
    </source>
</evidence>
<dbReference type="EMBL" id="JWZT01000393">
    <property type="protein sequence ID" value="KII74471.1"/>
    <property type="molecule type" value="Genomic_DNA"/>
</dbReference>
<comment type="caution">
    <text evidence="1">The sequence shown here is derived from an EMBL/GenBank/DDBJ whole genome shotgun (WGS) entry which is preliminary data.</text>
</comment>
<dbReference type="Proteomes" id="UP000031668">
    <property type="component" value="Unassembled WGS sequence"/>
</dbReference>
<evidence type="ECO:0000313" key="1">
    <source>
        <dbReference type="EMBL" id="KII74471.1"/>
    </source>
</evidence>
<proteinExistence type="predicted"/>
<sequence length="305" mass="35177">MDNKSIGIPHSLLPSLNLPQRDGNHSCIRFTFHESKIIAIPKRNKDQTSPSGSRQISLLSFLFKLFERIILKKLPLLIGYLIIPEQSKKQHALHDPNNKISWGISRHNTVFQEKYHRDRDIDIPKKQHYHTAEYASPVWFNSPHTKLIDVKLNTTLRIITGCLKSPKTYWLSTHSDNPTLYLGVHSFGLHLSINLLSLERESVEFIIKNNNLYPDPISKIISFNIKRSQAAQVGNRKLPFCSYGLIQIPLHLTDECERTRLDNDIKSLLRLNEFLTNWHDIIVNAYVTQRNSIKTSGSRGNMNDL</sequence>
<dbReference type="OrthoDB" id="409048at2759"/>
<name>A0A0C2N466_THEKT</name>
<organism evidence="1 2">
    <name type="scientific">Thelohanellus kitauei</name>
    <name type="common">Myxosporean</name>
    <dbReference type="NCBI Taxonomy" id="669202"/>
    <lineage>
        <taxon>Eukaryota</taxon>
        <taxon>Metazoa</taxon>
        <taxon>Cnidaria</taxon>
        <taxon>Myxozoa</taxon>
        <taxon>Myxosporea</taxon>
        <taxon>Bivalvulida</taxon>
        <taxon>Platysporina</taxon>
        <taxon>Myxobolidae</taxon>
        <taxon>Thelohanellus</taxon>
    </lineage>
</organism>
<keyword evidence="2" id="KW-1185">Reference proteome</keyword>
<accession>A0A0C2N466</accession>
<dbReference type="AlphaFoldDB" id="A0A0C2N466"/>